<sequence length="1542" mass="172766">MYASPHRPRPSFLSLPTDIYLRIFTHFQRLTPPSLPLLYPAQIHPSLLPLSRTLYFRHTVLTSLARFDSFQTLIEEDSHAWEREKRRTEEVVRIIEMLGGLRELRVVNVKTLGEELSRMDEVLPWMTEMTRACCHHLPTACQRAHTPSHSPSLPMTDYLTKLPTELFLDICQRVQDAKQGPYLGAISKAFLPFAREATFGKTTITTYLDLTYKDVKDVGLPTKKDLGKLFGRVPRTTTLSIVGSTRIAKMVLSPPALGAFFPSLNSLAIEDPFDEWSNPFAPTHFAALRNYPLLHYLGLDVSRRRESLGRHRGGDLPPWRPCRWWLCLRGPLLDNPAAHDLIRWMDRLEGLSLFDVSWTRPIESLKDLLDSVSQPIGVQQLSLARIGAVVANGRLQYLEDDVSSVLPSFTGLTARLEFFTGAFHRDCLPVICGMQHLQKLIFHPSTCDSTHDLKGLVSGLAKSSNLRKIVLNQVVDASLLPLWDVWREKGISRYHGWTDDFTLEGLADLLEIADEKGVKFEGLAVDLVREELARRRKAADTSKASRQGELNLSERSGQAKSATRPLVLLPLTRSLLALPLPLEMTRALLTPLAFSSLELADLVSPHDHSLPMTDYLTKLPTELFLDICQRVQDAKQGPYLGAISKAFLPFAREATFGETTVRTYARLQKLCDMVGTGRETLASIGDLRLALLQAEDHNLPNAKDLTNLFRALVNTIELEVEGSNRIAKMVLAPVKSRRSWPTLPRLESLTIEDPLEGWANPFAPAHYVDLVYYPEMHSLDLLIERSRASLGRYQPCDLPAFPPFGWFLAFRGPILDNPAMPDLLDWFESPRGLYLHDTPVEEAATSGSLASLLSKVPDPDSVTCLSLCRMEGAENLNTALQALPNVSTALEFGAGTWHPDCLAAVRGMKHLEELCFDRWTTVTVCDLASLIVGPDKHPSLKVVSLHNIWDNEMESDWVDDESDDQSDRYEGWTDDFTLEGLADLLEIADKEGVQLEGLAVDLAREEFARRLKAAATSKASNVVEIPSSLCYLSARARVGRERHFTLLSSSCSLARCSRSRYQLRGLVLTAITYAHPPNTFTRLRTRPGALLTSFASSSLAPVDLASSHDYSLAMTDYLTKLPVELFLDICQRVQDAKQGPYLGAVSKAFVSFAREATFGDTTVKTYERLQKLCNLATLSPSAIASVRSLYLPLKNAHDDGIPRAFDLAVLLARLTGLNVLDIERAPRVAKTVLAPTSARRPLPRLTGLRIDDPLEGWANPFAISHYVNLYQYPNLFNLTLHVEREVDSLGPYHATDEPEWAPFCWSVTLRGPILDNPAARDFVHWLRSSDAPYLHDYSKTRTDDSFASFLEVVRDPQDLRGLSLLRLAEAKEDLHLALERFENLFGLELRAGTTLKPCLSTLRSLASLERLFFYVGAKVTTKDLKSLVTGRGKLPLLNLVGLHVLFDNCVFLAQDYGGIPEDYAYDYYEYSDNPRYYGWTSDFTLDGLVDLLEIADEEGIKFEGLAVKLAREELAYRKIEEARKKRHAAAKEAAMMAQLEAV</sequence>
<dbReference type="OrthoDB" id="2530238at2759"/>
<name>A0A2S9ZXT8_RHOTO</name>
<evidence type="ECO:0000313" key="3">
    <source>
        <dbReference type="Proteomes" id="UP000239560"/>
    </source>
</evidence>
<reference evidence="2 3" key="1">
    <citation type="journal article" date="2018" name="Elife">
        <title>Functional genomics of lipid metabolism in the oleaginous yeast Rhodosporidium toruloides.</title>
        <authorList>
            <person name="Coradetti S.T."/>
            <person name="Pinel D."/>
            <person name="Geiselman G."/>
            <person name="Ito M."/>
            <person name="Mondo S."/>
            <person name="Reilly M.C."/>
            <person name="Cheng Y.F."/>
            <person name="Bauer S."/>
            <person name="Grigoriev I."/>
            <person name="Gladden J.M."/>
            <person name="Simmons B.A."/>
            <person name="Brem R."/>
            <person name="Arkin A.P."/>
            <person name="Skerker J.M."/>
        </authorList>
    </citation>
    <scope>NUCLEOTIDE SEQUENCE [LARGE SCALE GENOMIC DNA]</scope>
    <source>
        <strain evidence="2 3">NBRC 0880</strain>
    </source>
</reference>
<proteinExistence type="predicted"/>
<organism evidence="2 3">
    <name type="scientific">Rhodotorula toruloides</name>
    <name type="common">Yeast</name>
    <name type="synonym">Rhodosporidium toruloides</name>
    <dbReference type="NCBI Taxonomy" id="5286"/>
    <lineage>
        <taxon>Eukaryota</taxon>
        <taxon>Fungi</taxon>
        <taxon>Dikarya</taxon>
        <taxon>Basidiomycota</taxon>
        <taxon>Pucciniomycotina</taxon>
        <taxon>Microbotryomycetes</taxon>
        <taxon>Sporidiobolales</taxon>
        <taxon>Sporidiobolaceae</taxon>
        <taxon>Rhodotorula</taxon>
    </lineage>
</organism>
<feature type="compositionally biased region" description="Polar residues" evidence="1">
    <location>
        <begin position="542"/>
        <end position="557"/>
    </location>
</feature>
<gene>
    <name evidence="2" type="ORF">AAT19DRAFT_11306</name>
</gene>
<dbReference type="Proteomes" id="UP000239560">
    <property type="component" value="Unassembled WGS sequence"/>
</dbReference>
<protein>
    <submittedName>
        <fullName evidence="2">Cell wall surface anchored protein</fullName>
    </submittedName>
</protein>
<feature type="region of interest" description="Disordered" evidence="1">
    <location>
        <begin position="538"/>
        <end position="557"/>
    </location>
</feature>
<evidence type="ECO:0000256" key="1">
    <source>
        <dbReference type="SAM" id="MobiDB-lite"/>
    </source>
</evidence>
<dbReference type="EMBL" id="LCTV02000015">
    <property type="protein sequence ID" value="PRQ70557.1"/>
    <property type="molecule type" value="Genomic_DNA"/>
</dbReference>
<evidence type="ECO:0000313" key="2">
    <source>
        <dbReference type="EMBL" id="PRQ70557.1"/>
    </source>
</evidence>
<accession>A0A2S9ZXT8</accession>
<comment type="caution">
    <text evidence="2">The sequence shown here is derived from an EMBL/GenBank/DDBJ whole genome shotgun (WGS) entry which is preliminary data.</text>
</comment>